<dbReference type="InterPro" id="IPR036691">
    <property type="entry name" value="Endo/exonu/phosph_ase_sf"/>
</dbReference>
<proteinExistence type="predicted"/>
<evidence type="ECO:0000259" key="1">
    <source>
        <dbReference type="Pfam" id="PF03372"/>
    </source>
</evidence>
<name>A0AA48M0I3_9ZZZZ</name>
<dbReference type="AlphaFoldDB" id="A0AA48M0I3"/>
<protein>
    <recommendedName>
        <fullName evidence="1">Endonuclease/exonuclease/phosphatase domain-containing protein</fullName>
    </recommendedName>
</protein>
<feature type="domain" description="Endonuclease/exonuclease/phosphatase" evidence="1">
    <location>
        <begin position="21"/>
        <end position="299"/>
    </location>
</feature>
<dbReference type="InterPro" id="IPR005135">
    <property type="entry name" value="Endo/exonuclease/phosphatase"/>
</dbReference>
<dbReference type="PANTHER" id="PTHR42834">
    <property type="entry name" value="ENDONUCLEASE/EXONUCLEASE/PHOSPHATASE FAMILY PROTEIN (AFU_ORTHOLOGUE AFUA_3G09210)"/>
    <property type="match status" value="1"/>
</dbReference>
<gene>
    <name evidence="2" type="ORF">AMST5_02119</name>
</gene>
<dbReference type="Gene3D" id="3.60.10.10">
    <property type="entry name" value="Endonuclease/exonuclease/phosphatase"/>
    <property type="match status" value="1"/>
</dbReference>
<reference evidence="2" key="1">
    <citation type="submission" date="2023-07" db="EMBL/GenBank/DDBJ databases">
        <authorList>
            <person name="Pelsma A.J. K."/>
        </authorList>
    </citation>
    <scope>NUCLEOTIDE SEQUENCE</scope>
</reference>
<dbReference type="PANTHER" id="PTHR42834:SF1">
    <property type="entry name" value="ENDONUCLEASE_EXONUCLEASE_PHOSPHATASE FAMILY PROTEIN (AFU_ORTHOLOGUE AFUA_3G09210)"/>
    <property type="match status" value="1"/>
</dbReference>
<accession>A0AA48M0I3</accession>
<organism evidence="2">
    <name type="scientific">freshwater sediment metagenome</name>
    <dbReference type="NCBI Taxonomy" id="556182"/>
    <lineage>
        <taxon>unclassified sequences</taxon>
        <taxon>metagenomes</taxon>
        <taxon>ecological metagenomes</taxon>
    </lineage>
</organism>
<dbReference type="GO" id="GO:0003824">
    <property type="term" value="F:catalytic activity"/>
    <property type="evidence" value="ECO:0007669"/>
    <property type="project" value="InterPro"/>
</dbReference>
<dbReference type="Pfam" id="PF03372">
    <property type="entry name" value="Exo_endo_phos"/>
    <property type="match status" value="1"/>
</dbReference>
<evidence type="ECO:0000313" key="2">
    <source>
        <dbReference type="EMBL" id="CAJ0869243.1"/>
    </source>
</evidence>
<sequence length="331" mass="36400">MQLLARGQRPRDNHIMDIRLATFNLENLEWAAGRQADFAARRAALLPLLTALDADVLCLQEVGAQKPHKHAPRAYLGLDHLLAATPYEAFERAASVRPGSGAPADVHNLVILSRWPIRASRQIHHDLVERWSWRPPREDAARPETVVVEWDRPLLYAAIEPPHGAMLHVLNLHLRAPRPAPVATARGEGSSKSQAEGQFVAAQKREGQALEARLFIETLFDAEPGARIAVCGDFNADEFDVPTRLLRGGDNELQQGARALTPLEDHVEPARRYTVLHAGKPKLIDHILASRALAGACSDARILNVGLEDEVFAQEPILGSLHAPMIVTLSL</sequence>
<dbReference type="SUPFAM" id="SSF56219">
    <property type="entry name" value="DNase I-like"/>
    <property type="match status" value="1"/>
</dbReference>
<dbReference type="EMBL" id="OY288114">
    <property type="protein sequence ID" value="CAJ0869243.1"/>
    <property type="molecule type" value="Genomic_DNA"/>
</dbReference>